<keyword evidence="2" id="KW-1133">Transmembrane helix</keyword>
<feature type="compositionally biased region" description="Pro residues" evidence="1">
    <location>
        <begin position="215"/>
        <end position="270"/>
    </location>
</feature>
<feature type="transmembrane region" description="Helical" evidence="2">
    <location>
        <begin position="98"/>
        <end position="120"/>
    </location>
</feature>
<accession>A0ABU1V745</accession>
<dbReference type="EMBL" id="JAVDWE010000002">
    <property type="protein sequence ID" value="MDR7093286.1"/>
    <property type="molecule type" value="Genomic_DNA"/>
</dbReference>
<dbReference type="InterPro" id="IPR036680">
    <property type="entry name" value="SPOR-like_sf"/>
</dbReference>
<comment type="caution">
    <text evidence="4">The sequence shown here is derived from an EMBL/GenBank/DDBJ whole genome shotgun (WGS) entry which is preliminary data.</text>
</comment>
<keyword evidence="2" id="KW-0812">Transmembrane</keyword>
<dbReference type="SUPFAM" id="SSF110997">
    <property type="entry name" value="Sporulation related repeat"/>
    <property type="match status" value="1"/>
</dbReference>
<reference evidence="4 5" key="1">
    <citation type="submission" date="2023-07" db="EMBL/GenBank/DDBJ databases">
        <title>Sorghum-associated microbial communities from plants grown in Nebraska, USA.</title>
        <authorList>
            <person name="Schachtman D."/>
        </authorList>
    </citation>
    <scope>NUCLEOTIDE SEQUENCE [LARGE SCALE GENOMIC DNA]</scope>
    <source>
        <strain evidence="4 5">BE240</strain>
    </source>
</reference>
<keyword evidence="2" id="KW-0472">Membrane</keyword>
<dbReference type="RefSeq" id="WP_310307634.1">
    <property type="nucleotide sequence ID" value="NZ_JAVDWE010000002.1"/>
</dbReference>
<feature type="region of interest" description="Disordered" evidence="1">
    <location>
        <begin position="206"/>
        <end position="305"/>
    </location>
</feature>
<feature type="transmembrane region" description="Helical" evidence="2">
    <location>
        <begin position="64"/>
        <end position="86"/>
    </location>
</feature>
<sequence length="381" mass="39227">MSAPSQPAAPESATVALYRAALGPVNTAHYLDMFDRFDHAGRTSPVWNPAAGLLTLNWLLFRQLWGAALVYLACVQGAALLVLVVARRFLQWPPSVEWGVLLALLLLSIALPGAYGTALLHADTRRRMTRAVKAASTVREACATLEKQASTRRRLWVLVVLNLLLAGAAVAAYLVWRPVATSPAAVLNEVPESPAVPASNLALAAPGPASQAVADPPPPPSGPATPAAPAPAPEPPPVIVSPPVPPSPAAAEAAPPPEPMPAPISPPLPSPERATLVDRPSLPAPAPAKPASPPRPAPATAASAAPQAHGINVGLFADPANAEKAHARLVEAGFPAILQKVESASGERTRVRVGPFAGRAQAEEAAARIRAMGLDAVVFAP</sequence>
<evidence type="ECO:0000256" key="2">
    <source>
        <dbReference type="SAM" id="Phobius"/>
    </source>
</evidence>
<proteinExistence type="predicted"/>
<feature type="compositionally biased region" description="Pro residues" evidence="1">
    <location>
        <begin position="282"/>
        <end position="297"/>
    </location>
</feature>
<dbReference type="InterPro" id="IPR007730">
    <property type="entry name" value="SPOR-like_dom"/>
</dbReference>
<dbReference type="Gene3D" id="3.30.70.1070">
    <property type="entry name" value="Sporulation related repeat"/>
    <property type="match status" value="1"/>
</dbReference>
<protein>
    <submittedName>
        <fullName evidence="4">Outer membrane biosynthesis protein TonB</fullName>
    </submittedName>
</protein>
<keyword evidence="5" id="KW-1185">Reference proteome</keyword>
<organism evidence="4 5">
    <name type="scientific">Hydrogenophaga laconesensis</name>
    <dbReference type="NCBI Taxonomy" id="1805971"/>
    <lineage>
        <taxon>Bacteria</taxon>
        <taxon>Pseudomonadati</taxon>
        <taxon>Pseudomonadota</taxon>
        <taxon>Betaproteobacteria</taxon>
        <taxon>Burkholderiales</taxon>
        <taxon>Comamonadaceae</taxon>
        <taxon>Hydrogenophaga</taxon>
    </lineage>
</organism>
<evidence type="ECO:0000256" key="1">
    <source>
        <dbReference type="SAM" id="MobiDB-lite"/>
    </source>
</evidence>
<feature type="transmembrane region" description="Helical" evidence="2">
    <location>
        <begin position="155"/>
        <end position="176"/>
    </location>
</feature>
<gene>
    <name evidence="4" type="ORF">J2X09_001018</name>
</gene>
<evidence type="ECO:0000259" key="3">
    <source>
        <dbReference type="PROSITE" id="PS51724"/>
    </source>
</evidence>
<dbReference type="Pfam" id="PF05036">
    <property type="entry name" value="SPOR"/>
    <property type="match status" value="1"/>
</dbReference>
<dbReference type="Proteomes" id="UP001265550">
    <property type="component" value="Unassembled WGS sequence"/>
</dbReference>
<dbReference type="PROSITE" id="PS51724">
    <property type="entry name" value="SPOR"/>
    <property type="match status" value="1"/>
</dbReference>
<name>A0ABU1V745_9BURK</name>
<evidence type="ECO:0000313" key="4">
    <source>
        <dbReference type="EMBL" id="MDR7093286.1"/>
    </source>
</evidence>
<evidence type="ECO:0000313" key="5">
    <source>
        <dbReference type="Proteomes" id="UP001265550"/>
    </source>
</evidence>
<feature type="domain" description="SPOR" evidence="3">
    <location>
        <begin position="303"/>
        <end position="381"/>
    </location>
</feature>